<dbReference type="InterPro" id="IPR050250">
    <property type="entry name" value="Macrolide_Exporter_MacB"/>
</dbReference>
<evidence type="ECO:0000259" key="7">
    <source>
        <dbReference type="Pfam" id="PF02687"/>
    </source>
</evidence>
<name>A0A2T2YF27_9BACT</name>
<dbReference type="PANTHER" id="PTHR30572">
    <property type="entry name" value="MEMBRANE COMPONENT OF TRANSPORTER-RELATED"/>
    <property type="match status" value="1"/>
</dbReference>
<dbReference type="AlphaFoldDB" id="A0A2T2YF27"/>
<dbReference type="Pfam" id="PF02687">
    <property type="entry name" value="FtsX"/>
    <property type="match status" value="1"/>
</dbReference>
<organism evidence="8 9">
    <name type="scientific">Adhaeribacter arboris</name>
    <dbReference type="NCBI Taxonomy" id="2072846"/>
    <lineage>
        <taxon>Bacteria</taxon>
        <taxon>Pseudomonadati</taxon>
        <taxon>Bacteroidota</taxon>
        <taxon>Cytophagia</taxon>
        <taxon>Cytophagales</taxon>
        <taxon>Hymenobacteraceae</taxon>
        <taxon>Adhaeribacter</taxon>
    </lineage>
</organism>
<dbReference type="GO" id="GO:0005886">
    <property type="term" value="C:plasma membrane"/>
    <property type="evidence" value="ECO:0007669"/>
    <property type="project" value="UniProtKB-SubCell"/>
</dbReference>
<gene>
    <name evidence="8" type="ORF">AHMF7605_11535</name>
</gene>
<feature type="transmembrane region" description="Helical" evidence="6">
    <location>
        <begin position="205"/>
        <end position="229"/>
    </location>
</feature>
<evidence type="ECO:0000256" key="5">
    <source>
        <dbReference type="ARBA" id="ARBA00023136"/>
    </source>
</evidence>
<feature type="domain" description="ABC3 transporter permease C-terminal" evidence="7">
    <location>
        <begin position="209"/>
        <end position="317"/>
    </location>
</feature>
<reference evidence="8 9" key="1">
    <citation type="submission" date="2018-03" db="EMBL/GenBank/DDBJ databases">
        <title>Adhaeribacter sp. HMF7605 Genome sequencing and assembly.</title>
        <authorList>
            <person name="Kang H."/>
            <person name="Kang J."/>
            <person name="Cha I."/>
            <person name="Kim H."/>
            <person name="Joh K."/>
        </authorList>
    </citation>
    <scope>NUCLEOTIDE SEQUENCE [LARGE SCALE GENOMIC DNA]</scope>
    <source>
        <strain evidence="8 9">HMF7605</strain>
    </source>
</reference>
<dbReference type="OrthoDB" id="5933722at2"/>
<evidence type="ECO:0000313" key="8">
    <source>
        <dbReference type="EMBL" id="PSR54104.1"/>
    </source>
</evidence>
<evidence type="ECO:0000256" key="6">
    <source>
        <dbReference type="SAM" id="Phobius"/>
    </source>
</evidence>
<evidence type="ECO:0000256" key="2">
    <source>
        <dbReference type="ARBA" id="ARBA00022475"/>
    </source>
</evidence>
<keyword evidence="9" id="KW-1185">Reference proteome</keyword>
<protein>
    <recommendedName>
        <fullName evidence="7">ABC3 transporter permease C-terminal domain-containing protein</fullName>
    </recommendedName>
</protein>
<feature type="transmembrane region" description="Helical" evidence="6">
    <location>
        <begin position="257"/>
        <end position="276"/>
    </location>
</feature>
<dbReference type="PANTHER" id="PTHR30572:SF18">
    <property type="entry name" value="ABC-TYPE MACROLIDE FAMILY EXPORT SYSTEM PERMEASE COMPONENT 2"/>
    <property type="match status" value="1"/>
</dbReference>
<proteinExistence type="predicted"/>
<keyword evidence="4 6" id="KW-1133">Transmembrane helix</keyword>
<dbReference type="GO" id="GO:0022857">
    <property type="term" value="F:transmembrane transporter activity"/>
    <property type="evidence" value="ECO:0007669"/>
    <property type="project" value="TreeGrafter"/>
</dbReference>
<comment type="subcellular location">
    <subcellularLocation>
        <location evidence="1">Cell membrane</location>
        <topology evidence="1">Multi-pass membrane protein</topology>
    </subcellularLocation>
</comment>
<dbReference type="InterPro" id="IPR003838">
    <property type="entry name" value="ABC3_permease_C"/>
</dbReference>
<keyword evidence="2" id="KW-1003">Cell membrane</keyword>
<dbReference type="RefSeq" id="WP_106929444.1">
    <property type="nucleotide sequence ID" value="NZ_PYFT01000001.1"/>
</dbReference>
<keyword evidence="3 6" id="KW-0812">Transmembrane</keyword>
<evidence type="ECO:0000256" key="3">
    <source>
        <dbReference type="ARBA" id="ARBA00022692"/>
    </source>
</evidence>
<comment type="caution">
    <text evidence="8">The sequence shown here is derived from an EMBL/GenBank/DDBJ whole genome shotgun (WGS) entry which is preliminary data.</text>
</comment>
<dbReference type="EMBL" id="PYFT01000001">
    <property type="protein sequence ID" value="PSR54104.1"/>
    <property type="molecule type" value="Genomic_DNA"/>
</dbReference>
<evidence type="ECO:0000313" key="9">
    <source>
        <dbReference type="Proteomes" id="UP000240357"/>
    </source>
</evidence>
<dbReference type="Proteomes" id="UP000240357">
    <property type="component" value="Unassembled WGS sequence"/>
</dbReference>
<feature type="transmembrane region" description="Helical" evidence="6">
    <location>
        <begin position="288"/>
        <end position="311"/>
    </location>
</feature>
<evidence type="ECO:0000256" key="1">
    <source>
        <dbReference type="ARBA" id="ARBA00004651"/>
    </source>
</evidence>
<sequence length="328" mass="36510">MDSTRLATFKNSLLADGSVYSVSASSSIPSANIPINQVNDGSSNLSQAQSMQMLFTDLDFIRTMKMKIVAGRDFSEKMALDKTEGFLINEEAVKKLGYQKSEAAIGTTIQWVQPNTVLKKGKVVGVVQNFNITPLKTTVQPLVLHYFPNRLQYLYLRFNQKNADQVLKEVAKKFTSLAPKQSLEYTFLDDTLNAMYTSETKLGVIFSYFSFLAIFIACLGILGLSLYTIQLRIKEIAIRKVLGATVLSITAELLKQFIKPVLLASLLATPITWYVMSKWLEEFAYRTPILPSVFVITTALVLALAVLTMTFQSVKAALSNPVLNLRSE</sequence>
<keyword evidence="5 6" id="KW-0472">Membrane</keyword>
<evidence type="ECO:0000256" key="4">
    <source>
        <dbReference type="ARBA" id="ARBA00022989"/>
    </source>
</evidence>
<accession>A0A2T2YF27</accession>